<dbReference type="Gene3D" id="1.10.287.1260">
    <property type="match status" value="1"/>
</dbReference>
<evidence type="ECO:0000313" key="5">
    <source>
        <dbReference type="Proteomes" id="UP000663792"/>
    </source>
</evidence>
<keyword evidence="2" id="KW-0812">Transmembrane</keyword>
<keyword evidence="5" id="KW-1185">Reference proteome</keyword>
<keyword evidence="2" id="KW-0472">Membrane</keyword>
<dbReference type="AlphaFoldDB" id="A0A939BUS3"/>
<dbReference type="Pfam" id="PF00924">
    <property type="entry name" value="MS_channel_2nd"/>
    <property type="match status" value="1"/>
</dbReference>
<feature type="compositionally biased region" description="Basic and acidic residues" evidence="1">
    <location>
        <begin position="294"/>
        <end position="307"/>
    </location>
</feature>
<dbReference type="InterPro" id="IPR045275">
    <property type="entry name" value="MscS_archaea/bacteria_type"/>
</dbReference>
<gene>
    <name evidence="4" type="ORF">JL106_00820</name>
</gene>
<feature type="transmembrane region" description="Helical" evidence="2">
    <location>
        <begin position="53"/>
        <end position="74"/>
    </location>
</feature>
<dbReference type="InterPro" id="IPR010920">
    <property type="entry name" value="LSM_dom_sf"/>
</dbReference>
<feature type="transmembrane region" description="Helical" evidence="2">
    <location>
        <begin position="138"/>
        <end position="160"/>
    </location>
</feature>
<dbReference type="GO" id="GO:0016020">
    <property type="term" value="C:membrane"/>
    <property type="evidence" value="ECO:0007669"/>
    <property type="project" value="InterPro"/>
</dbReference>
<dbReference type="PANTHER" id="PTHR30221">
    <property type="entry name" value="SMALL-CONDUCTANCE MECHANOSENSITIVE CHANNEL"/>
    <property type="match status" value="1"/>
</dbReference>
<organism evidence="4 5">
    <name type="scientific">Nakamurella leprariae</name>
    <dbReference type="NCBI Taxonomy" id="2803911"/>
    <lineage>
        <taxon>Bacteria</taxon>
        <taxon>Bacillati</taxon>
        <taxon>Actinomycetota</taxon>
        <taxon>Actinomycetes</taxon>
        <taxon>Nakamurellales</taxon>
        <taxon>Nakamurellaceae</taxon>
        <taxon>Nakamurella</taxon>
    </lineage>
</organism>
<evidence type="ECO:0000259" key="3">
    <source>
        <dbReference type="Pfam" id="PF00924"/>
    </source>
</evidence>
<name>A0A939BUS3_9ACTN</name>
<feature type="region of interest" description="Disordered" evidence="1">
    <location>
        <begin position="1"/>
        <end position="40"/>
    </location>
</feature>
<feature type="compositionally biased region" description="Basic and acidic residues" evidence="1">
    <location>
        <begin position="31"/>
        <end position="40"/>
    </location>
</feature>
<dbReference type="SUPFAM" id="SSF50182">
    <property type="entry name" value="Sm-like ribonucleoproteins"/>
    <property type="match status" value="1"/>
</dbReference>
<comment type="caution">
    <text evidence="4">The sequence shown here is derived from an EMBL/GenBank/DDBJ whole genome shotgun (WGS) entry which is preliminary data.</text>
</comment>
<evidence type="ECO:0000313" key="4">
    <source>
        <dbReference type="EMBL" id="MBM9465818.1"/>
    </source>
</evidence>
<dbReference type="RefSeq" id="WP_205258766.1">
    <property type="nucleotide sequence ID" value="NZ_JAERWK010000001.1"/>
</dbReference>
<proteinExistence type="predicted"/>
<dbReference type="EMBL" id="JAERWK010000001">
    <property type="protein sequence ID" value="MBM9465818.1"/>
    <property type="molecule type" value="Genomic_DNA"/>
</dbReference>
<keyword evidence="2" id="KW-1133">Transmembrane helix</keyword>
<evidence type="ECO:0000256" key="1">
    <source>
        <dbReference type="SAM" id="MobiDB-lite"/>
    </source>
</evidence>
<dbReference type="InterPro" id="IPR006685">
    <property type="entry name" value="MscS_channel_2nd"/>
</dbReference>
<protein>
    <submittedName>
        <fullName evidence="4">Mechanosensitive ion channel family protein</fullName>
    </submittedName>
</protein>
<feature type="region of interest" description="Disordered" evidence="1">
    <location>
        <begin position="258"/>
        <end position="315"/>
    </location>
</feature>
<dbReference type="Proteomes" id="UP000663792">
    <property type="component" value="Unassembled WGS sequence"/>
</dbReference>
<reference evidence="4" key="1">
    <citation type="submission" date="2021-01" db="EMBL/GenBank/DDBJ databases">
        <title>YIM 132084 draft genome.</title>
        <authorList>
            <person name="An D."/>
        </authorList>
    </citation>
    <scope>NUCLEOTIDE SEQUENCE</scope>
    <source>
        <strain evidence="4">YIM 132084</strain>
    </source>
</reference>
<evidence type="ECO:0000256" key="2">
    <source>
        <dbReference type="SAM" id="Phobius"/>
    </source>
</evidence>
<accession>A0A939BUS3</accession>
<dbReference type="GO" id="GO:0008381">
    <property type="term" value="F:mechanosensitive monoatomic ion channel activity"/>
    <property type="evidence" value="ECO:0007669"/>
    <property type="project" value="InterPro"/>
</dbReference>
<feature type="compositionally biased region" description="Low complexity" evidence="1">
    <location>
        <begin position="281"/>
        <end position="290"/>
    </location>
</feature>
<feature type="transmembrane region" description="Helical" evidence="2">
    <location>
        <begin position="94"/>
        <end position="117"/>
    </location>
</feature>
<dbReference type="PANTHER" id="PTHR30221:SF1">
    <property type="entry name" value="SMALL-CONDUCTANCE MECHANOSENSITIVE CHANNEL"/>
    <property type="match status" value="1"/>
</dbReference>
<feature type="transmembrane region" description="Helical" evidence="2">
    <location>
        <begin position="172"/>
        <end position="198"/>
    </location>
</feature>
<feature type="domain" description="Mechanosensitive ion channel MscS" evidence="3">
    <location>
        <begin position="185"/>
        <end position="251"/>
    </location>
</feature>
<sequence>MTVPPAGPPTARSTDDPTSPPTSPPTGPTPPDERSGFRDTLSRVDPRAGRINLIKAVPATILAFACFAVGTRVGDYTGTDRVGAWIFGWTVSMPAGWGLVLVIGLALGFVIAGIVAVRSIAKELARVSRNLGGVAAASAIRLVTLIVGYVIVLIGAMTVLQLNLGNLLVGGALTGVVLGIAAQQTLGNFFAGMVLFFARPYVPGQRVRVHTGALGGPFDGTIIEASVMYTSVQTDAGLMRLPNAGLLAAAVTVDPAPLADADADHDPGTEPAATSSPPRPVAADATTADPDALEPDHGLDDRAEDTTVRTGRGTS</sequence>
<feature type="compositionally biased region" description="Pro residues" evidence="1">
    <location>
        <begin position="18"/>
        <end position="30"/>
    </location>
</feature>